<evidence type="ECO:0008006" key="3">
    <source>
        <dbReference type="Google" id="ProtNLM"/>
    </source>
</evidence>
<evidence type="ECO:0000313" key="2">
    <source>
        <dbReference type="Proteomes" id="UP001250698"/>
    </source>
</evidence>
<evidence type="ECO:0000313" key="1">
    <source>
        <dbReference type="EMBL" id="MDU0369556.1"/>
    </source>
</evidence>
<accession>A0ABU3TDV3</accession>
<reference evidence="1 2" key="1">
    <citation type="submission" date="2023-10" db="EMBL/GenBank/DDBJ databases">
        <title>Hymenobacter endophyticus sp. nov., an isolate from the leaf tissues of wheat.</title>
        <authorList>
            <person name="Dai Y."/>
        </authorList>
    </citation>
    <scope>NUCLEOTIDE SEQUENCE [LARGE SCALE GENOMIC DNA]</scope>
    <source>
        <strain evidence="1 2">ZK17L-C2</strain>
    </source>
</reference>
<proteinExistence type="predicted"/>
<name>A0ABU3TDV3_9BACT</name>
<dbReference type="Proteomes" id="UP001250698">
    <property type="component" value="Unassembled WGS sequence"/>
</dbReference>
<dbReference type="RefSeq" id="WP_315997048.1">
    <property type="nucleotide sequence ID" value="NZ_JAWDJT010000002.1"/>
</dbReference>
<dbReference type="EMBL" id="JAWDJT010000002">
    <property type="protein sequence ID" value="MDU0369556.1"/>
    <property type="molecule type" value="Genomic_DNA"/>
</dbReference>
<gene>
    <name evidence="1" type="ORF">ROI90_04045</name>
</gene>
<comment type="caution">
    <text evidence="1">The sequence shown here is derived from an EMBL/GenBank/DDBJ whole genome shotgun (WGS) entry which is preliminary data.</text>
</comment>
<organism evidence="1 2">
    <name type="scientific">Hymenobacter endophyticus</name>
    <dbReference type="NCBI Taxonomy" id="3076335"/>
    <lineage>
        <taxon>Bacteria</taxon>
        <taxon>Pseudomonadati</taxon>
        <taxon>Bacteroidota</taxon>
        <taxon>Cytophagia</taxon>
        <taxon>Cytophagales</taxon>
        <taxon>Hymenobacteraceae</taxon>
        <taxon>Hymenobacter</taxon>
    </lineage>
</organism>
<protein>
    <recommendedName>
        <fullName evidence="3">CHAT domain-containing protein</fullName>
    </recommendedName>
</protein>
<keyword evidence="2" id="KW-1185">Reference proteome</keyword>
<sequence>MTAEIALLILENPWDEPRKGTRRLSVQPFFEGLERIHDNLAVYHSTFHDLNGLRSALDYDLRLTKEPRQVLYVGSHGSGRMLNNVRFADLRTAIQERTDRLEGVIISSCEVCKDPQDLVKLVKDTSIRWAIGYQCPVGWFDSMVLELALLNAVAETDVDYKKNMEALEQFFRKALQILNRDHVLEPGHGRLADSVSIVINSRVGAQPRVLDWPVKETELT</sequence>